<feature type="signal peptide" evidence="2">
    <location>
        <begin position="1"/>
        <end position="19"/>
    </location>
</feature>
<name>A0A9P4H718_9PLEO</name>
<evidence type="ECO:0000256" key="1">
    <source>
        <dbReference type="SAM" id="MobiDB-lite"/>
    </source>
</evidence>
<evidence type="ECO:0000256" key="2">
    <source>
        <dbReference type="SAM" id="SignalP"/>
    </source>
</evidence>
<proteinExistence type="predicted"/>
<evidence type="ECO:0008006" key="5">
    <source>
        <dbReference type="Google" id="ProtNLM"/>
    </source>
</evidence>
<organism evidence="3 4">
    <name type="scientific">Setomelanomma holmii</name>
    <dbReference type="NCBI Taxonomy" id="210430"/>
    <lineage>
        <taxon>Eukaryota</taxon>
        <taxon>Fungi</taxon>
        <taxon>Dikarya</taxon>
        <taxon>Ascomycota</taxon>
        <taxon>Pezizomycotina</taxon>
        <taxon>Dothideomycetes</taxon>
        <taxon>Pleosporomycetidae</taxon>
        <taxon>Pleosporales</taxon>
        <taxon>Pleosporineae</taxon>
        <taxon>Phaeosphaeriaceae</taxon>
        <taxon>Setomelanomma</taxon>
    </lineage>
</organism>
<dbReference type="Proteomes" id="UP000799777">
    <property type="component" value="Unassembled WGS sequence"/>
</dbReference>
<gene>
    <name evidence="3" type="ORF">EK21DRAFT_114466</name>
</gene>
<dbReference type="AlphaFoldDB" id="A0A9P4H718"/>
<protein>
    <recommendedName>
        <fullName evidence="5">Secreted protein</fullName>
    </recommendedName>
</protein>
<reference evidence="3" key="1">
    <citation type="journal article" date="2020" name="Stud. Mycol.">
        <title>101 Dothideomycetes genomes: a test case for predicting lifestyles and emergence of pathogens.</title>
        <authorList>
            <person name="Haridas S."/>
            <person name="Albert R."/>
            <person name="Binder M."/>
            <person name="Bloem J."/>
            <person name="Labutti K."/>
            <person name="Salamov A."/>
            <person name="Andreopoulos B."/>
            <person name="Baker S."/>
            <person name="Barry K."/>
            <person name="Bills G."/>
            <person name="Bluhm B."/>
            <person name="Cannon C."/>
            <person name="Castanera R."/>
            <person name="Culley D."/>
            <person name="Daum C."/>
            <person name="Ezra D."/>
            <person name="Gonzalez J."/>
            <person name="Henrissat B."/>
            <person name="Kuo A."/>
            <person name="Liang C."/>
            <person name="Lipzen A."/>
            <person name="Lutzoni F."/>
            <person name="Magnuson J."/>
            <person name="Mondo S."/>
            <person name="Nolan M."/>
            <person name="Ohm R."/>
            <person name="Pangilinan J."/>
            <person name="Park H.-J."/>
            <person name="Ramirez L."/>
            <person name="Alfaro M."/>
            <person name="Sun H."/>
            <person name="Tritt A."/>
            <person name="Yoshinaga Y."/>
            <person name="Zwiers L.-H."/>
            <person name="Turgeon B."/>
            <person name="Goodwin S."/>
            <person name="Spatafora J."/>
            <person name="Crous P."/>
            <person name="Grigoriev I."/>
        </authorList>
    </citation>
    <scope>NUCLEOTIDE SEQUENCE</scope>
    <source>
        <strain evidence="3">CBS 110217</strain>
    </source>
</reference>
<keyword evidence="4" id="KW-1185">Reference proteome</keyword>
<dbReference type="EMBL" id="ML978221">
    <property type="protein sequence ID" value="KAF2027831.1"/>
    <property type="molecule type" value="Genomic_DNA"/>
</dbReference>
<dbReference type="OrthoDB" id="10628935at2759"/>
<comment type="caution">
    <text evidence="3">The sequence shown here is derived from an EMBL/GenBank/DDBJ whole genome shotgun (WGS) entry which is preliminary data.</text>
</comment>
<keyword evidence="2" id="KW-0732">Signal</keyword>
<accession>A0A9P4H718</accession>
<feature type="chain" id="PRO_5040183442" description="Secreted protein" evidence="2">
    <location>
        <begin position="20"/>
        <end position="273"/>
    </location>
</feature>
<sequence>MRFAIKFMGLIALSSVAHTAPPPITRDVTPFPASEKTNGPEFPVTRRDKNKNRQLWDKKGKKHCLLQRCVWDCAKTALANAHDVEIKSCIDVCDATDPETCTDTDDDEYGWNLEPLVRETKAWFPDWKPTSPKFTKFLEVGPPATARDDTNTEDFAVTQDSANTAVSEKMEEPEIPVTPRAEKKDAWAWNKKGKKHCLLDPCVRDCGKGALLEFENPEVNFCKDYCNPDNSCTDTDDDEYAWNLGPLVKEAKVEHPAWDIPTSKLKDLFIENN</sequence>
<feature type="region of interest" description="Disordered" evidence="1">
    <location>
        <begin position="22"/>
        <end position="52"/>
    </location>
</feature>
<evidence type="ECO:0000313" key="3">
    <source>
        <dbReference type="EMBL" id="KAF2027831.1"/>
    </source>
</evidence>
<evidence type="ECO:0000313" key="4">
    <source>
        <dbReference type="Proteomes" id="UP000799777"/>
    </source>
</evidence>